<evidence type="ECO:0000313" key="3">
    <source>
        <dbReference type="EMBL" id="MFH0255347.1"/>
    </source>
</evidence>
<organism evidence="3 4">
    <name type="scientific">Roseovarius aquimarinus</name>
    <dbReference type="NCBI Taxonomy" id="1229156"/>
    <lineage>
        <taxon>Bacteria</taxon>
        <taxon>Pseudomonadati</taxon>
        <taxon>Pseudomonadota</taxon>
        <taxon>Alphaproteobacteria</taxon>
        <taxon>Rhodobacterales</taxon>
        <taxon>Roseobacteraceae</taxon>
        <taxon>Roseovarius</taxon>
    </lineage>
</organism>
<protein>
    <submittedName>
        <fullName evidence="3">Membrane integrity-associated transporter subunit PqiC</fullName>
    </submittedName>
</protein>
<accession>A0ABW7IAZ9</accession>
<dbReference type="Pfam" id="PF03886">
    <property type="entry name" value="ABC_trans_aux"/>
    <property type="match status" value="1"/>
</dbReference>
<feature type="chain" id="PRO_5046952890" evidence="1">
    <location>
        <begin position="19"/>
        <end position="188"/>
    </location>
</feature>
<feature type="domain" description="ABC-type transport auxiliary lipoprotein component" evidence="2">
    <location>
        <begin position="38"/>
        <end position="183"/>
    </location>
</feature>
<dbReference type="InterPro" id="IPR005586">
    <property type="entry name" value="ABC_trans_aux"/>
</dbReference>
<feature type="signal peptide" evidence="1">
    <location>
        <begin position="1"/>
        <end position="18"/>
    </location>
</feature>
<dbReference type="Gene3D" id="3.40.50.10610">
    <property type="entry name" value="ABC-type transport auxiliary lipoprotein component"/>
    <property type="match status" value="1"/>
</dbReference>
<sequence>MTLRTAPFAMLAALAALAGCGAPDERVAVPRADAGMTQRIAYGAVSLRAVSLPTYAASEEIWISGPDGRIVAGDGLLWADDPGRAITLELTRYLTQITGARVASEPWPFLDRPDAELELRIEEMLAYADGTFRMSGQYFVAPENGRDRARLFSLSVPIAGEGTAQDIAAARGAVMRQLAGEIATDGLR</sequence>
<evidence type="ECO:0000313" key="4">
    <source>
        <dbReference type="Proteomes" id="UP001607157"/>
    </source>
</evidence>
<evidence type="ECO:0000256" key="1">
    <source>
        <dbReference type="SAM" id="SignalP"/>
    </source>
</evidence>
<keyword evidence="4" id="KW-1185">Reference proteome</keyword>
<dbReference type="EMBL" id="JBIHMM010000006">
    <property type="protein sequence ID" value="MFH0255347.1"/>
    <property type="molecule type" value="Genomic_DNA"/>
</dbReference>
<dbReference type="RefSeq" id="WP_377173173.1">
    <property type="nucleotide sequence ID" value="NZ_JBHTJC010000007.1"/>
</dbReference>
<gene>
    <name evidence="3" type="ORF">ACGRVM_15680</name>
</gene>
<evidence type="ECO:0000259" key="2">
    <source>
        <dbReference type="Pfam" id="PF03886"/>
    </source>
</evidence>
<name>A0ABW7IAZ9_9RHOB</name>
<dbReference type="SUPFAM" id="SSF159594">
    <property type="entry name" value="XCC0632-like"/>
    <property type="match status" value="1"/>
</dbReference>
<proteinExistence type="predicted"/>
<dbReference type="PROSITE" id="PS51257">
    <property type="entry name" value="PROKAR_LIPOPROTEIN"/>
    <property type="match status" value="1"/>
</dbReference>
<dbReference type="Proteomes" id="UP001607157">
    <property type="component" value="Unassembled WGS sequence"/>
</dbReference>
<keyword evidence="1" id="KW-0732">Signal</keyword>
<reference evidence="3 4" key="1">
    <citation type="submission" date="2024-10" db="EMBL/GenBank/DDBJ databases">
        <authorList>
            <person name="Yang X.-N."/>
        </authorList>
    </citation>
    <scope>NUCLEOTIDE SEQUENCE [LARGE SCALE GENOMIC DNA]</scope>
    <source>
        <strain evidence="3 4">CAU 1059</strain>
    </source>
</reference>
<comment type="caution">
    <text evidence="3">The sequence shown here is derived from an EMBL/GenBank/DDBJ whole genome shotgun (WGS) entry which is preliminary data.</text>
</comment>